<name>A0A0S7BQG1_9BACT</name>
<dbReference type="AlphaFoldDB" id="A0A0S7BQG1"/>
<dbReference type="Pfam" id="PF07944">
    <property type="entry name" value="Beta-AFase-like_GH127_cat"/>
    <property type="match status" value="1"/>
</dbReference>
<feature type="chain" id="PRO_5006633103" evidence="1">
    <location>
        <begin position="19"/>
        <end position="635"/>
    </location>
</feature>
<dbReference type="OrthoDB" id="9757939at2"/>
<accession>A0A0S7BQG1</accession>
<evidence type="ECO:0000259" key="2">
    <source>
        <dbReference type="Pfam" id="PF07944"/>
    </source>
</evidence>
<keyword evidence="5" id="KW-1185">Reference proteome</keyword>
<dbReference type="InterPro" id="IPR049046">
    <property type="entry name" value="Beta-AFase-like_GH127_middle"/>
</dbReference>
<dbReference type="SUPFAM" id="SSF48208">
    <property type="entry name" value="Six-hairpin glycosidases"/>
    <property type="match status" value="1"/>
</dbReference>
<reference evidence="4" key="1">
    <citation type="journal article" date="2015" name="Genome Announc.">
        <title>Draft Genome Sequence of Bacteroidales Strain TBC1, a Novel Isolate from a Methanogenic Wastewater Treatment System.</title>
        <authorList>
            <person name="Tourlousse D.M."/>
            <person name="Matsuura N."/>
            <person name="Sun L."/>
            <person name="Toyonaga M."/>
            <person name="Kuroda K."/>
            <person name="Ohashi A."/>
            <person name="Cruz R."/>
            <person name="Yamaguchi T."/>
            <person name="Sekiguchi Y."/>
        </authorList>
    </citation>
    <scope>NUCLEOTIDE SEQUENCE [LARGE SCALE GENOMIC DNA]</scope>
    <source>
        <strain evidence="4">TBC1</strain>
    </source>
</reference>
<dbReference type="RefSeq" id="WP_082189495.1">
    <property type="nucleotide sequence ID" value="NZ_DF968182.1"/>
</dbReference>
<dbReference type="PANTHER" id="PTHR43465">
    <property type="entry name" value="DUF1680 DOMAIN PROTEIN (AFU_ORTHOLOGUE AFUA_1G08910)"/>
    <property type="match status" value="1"/>
</dbReference>
<organism evidence="4">
    <name type="scientific">Lentimicrobium saccharophilum</name>
    <dbReference type="NCBI Taxonomy" id="1678841"/>
    <lineage>
        <taxon>Bacteria</taxon>
        <taxon>Pseudomonadati</taxon>
        <taxon>Bacteroidota</taxon>
        <taxon>Bacteroidia</taxon>
        <taxon>Bacteroidales</taxon>
        <taxon>Lentimicrobiaceae</taxon>
        <taxon>Lentimicrobium</taxon>
    </lineage>
</organism>
<dbReference type="STRING" id="1678841.TBC1_111139"/>
<protein>
    <submittedName>
        <fullName evidence="4">Uncharacterized conserved protein, DUF1680 family</fullName>
    </submittedName>
</protein>
<evidence type="ECO:0000259" key="3">
    <source>
        <dbReference type="Pfam" id="PF20736"/>
    </source>
</evidence>
<evidence type="ECO:0000313" key="5">
    <source>
        <dbReference type="Proteomes" id="UP000053091"/>
    </source>
</evidence>
<evidence type="ECO:0000256" key="1">
    <source>
        <dbReference type="SAM" id="SignalP"/>
    </source>
</evidence>
<dbReference type="GO" id="GO:0005975">
    <property type="term" value="P:carbohydrate metabolic process"/>
    <property type="evidence" value="ECO:0007669"/>
    <property type="project" value="InterPro"/>
</dbReference>
<dbReference type="InterPro" id="IPR049174">
    <property type="entry name" value="Beta-AFase-like"/>
</dbReference>
<keyword evidence="1" id="KW-0732">Signal</keyword>
<feature type="domain" description="Non-reducing end beta-L-arabinofuranosidase-like GH127 catalytic" evidence="2">
    <location>
        <begin position="115"/>
        <end position="434"/>
    </location>
</feature>
<sequence length="635" mass="73010">MRTAILSFLLLSFMQLIAQQTAEKFNSFPFGSIKPGGWLKAQMQEDMNGFVGNLDRIVPELINDPIYASGRLGKNSKAKDLGNLKEGDAAGDEQYKWWNSETQSNWRDGYLRNIILLNDEVDIDKVKNYVERILATQDEDGYLGIYDKEIRYKFNSENGELWSKATLYRGLLAYYEYTKDEQVFMAVERAVANVMENYPINVSSPFSSGTSFNGGVSHGLTFTDVLERMYYLTQNKKYRDYALFLYHDFSNTYQSEADAQLKNILNPDYKLKSHGVHTFEHLRALIIAKYASNDKQLDDALKIYLERIKNATTISGGAIGDEWISERNADETNTGYEYCSLQELLDSYCLLFQKSGKAEIGDAIENIFYNAAQGARNPYHSCIAYLKTDNSYEMLGTKNGEIEPGRKQTRYKYSPAHQDVAVCCNPNAGRISPYFVQNSWMKENEKTLVATLLMPNILETTLNGNKIEIENITQYPHENDFRFKIIQANRSKFTLKIRKPVWVKKIKTNEKYTIENDYIVIERDFSQNDYVDISFETDIQIKTANTGFHYFTYGALLYSLPIEAKEIDGKNYIDNLADFTYEPVEPVKYLFKEGVKINYKNGKIQTKLINQNTGKLEKAELLPIGKTILRQTSFM</sequence>
<dbReference type="InterPro" id="IPR012878">
    <property type="entry name" value="Beta-AFase-like_GH127_cat"/>
</dbReference>
<dbReference type="Proteomes" id="UP000053091">
    <property type="component" value="Unassembled WGS sequence"/>
</dbReference>
<dbReference type="Pfam" id="PF20736">
    <property type="entry name" value="Glyco_hydro127M"/>
    <property type="match status" value="1"/>
</dbReference>
<dbReference type="PATRIC" id="fig|1678841.3.peg.1291"/>
<feature type="signal peptide" evidence="1">
    <location>
        <begin position="1"/>
        <end position="18"/>
    </location>
</feature>
<proteinExistence type="predicted"/>
<feature type="domain" description="Non-reducing end beta-L-arabinofuranosidase-like GH127 middle" evidence="3">
    <location>
        <begin position="448"/>
        <end position="535"/>
    </location>
</feature>
<dbReference type="PANTHER" id="PTHR43465:SF2">
    <property type="entry name" value="DUF1680 DOMAIN PROTEIN (AFU_ORTHOLOGUE AFUA_1G08910)"/>
    <property type="match status" value="1"/>
</dbReference>
<evidence type="ECO:0000313" key="4">
    <source>
        <dbReference type="EMBL" id="GAP42997.1"/>
    </source>
</evidence>
<dbReference type="EMBL" id="DF968182">
    <property type="protein sequence ID" value="GAP42997.1"/>
    <property type="molecule type" value="Genomic_DNA"/>
</dbReference>
<gene>
    <name evidence="4" type="ORF">TBC1_111139</name>
</gene>
<dbReference type="InterPro" id="IPR008928">
    <property type="entry name" value="6-hairpin_glycosidase_sf"/>
</dbReference>